<feature type="domain" description="Fungal-type protein kinase" evidence="1">
    <location>
        <begin position="69"/>
        <end position="117"/>
    </location>
</feature>
<keyword evidence="3" id="KW-1185">Reference proteome</keyword>
<dbReference type="InterPro" id="IPR040976">
    <property type="entry name" value="Pkinase_fungal"/>
</dbReference>
<comment type="caution">
    <text evidence="2">The sequence shown here is derived from an EMBL/GenBank/DDBJ whole genome shotgun (WGS) entry which is preliminary data.</text>
</comment>
<evidence type="ECO:0000313" key="3">
    <source>
        <dbReference type="Proteomes" id="UP001465976"/>
    </source>
</evidence>
<proteinExistence type="predicted"/>
<accession>A0ABR3EPK8</accession>
<name>A0ABR3EPK8_9AGAR</name>
<dbReference type="Proteomes" id="UP001465976">
    <property type="component" value="Unassembled WGS sequence"/>
</dbReference>
<dbReference type="Pfam" id="PF17667">
    <property type="entry name" value="Pkinase_fungal"/>
    <property type="match status" value="1"/>
</dbReference>
<protein>
    <recommendedName>
        <fullName evidence="1">Fungal-type protein kinase domain-containing protein</fullName>
    </recommendedName>
</protein>
<evidence type="ECO:0000313" key="2">
    <source>
        <dbReference type="EMBL" id="KAL0564814.1"/>
    </source>
</evidence>
<evidence type="ECO:0000259" key="1">
    <source>
        <dbReference type="Pfam" id="PF17667"/>
    </source>
</evidence>
<reference evidence="2 3" key="1">
    <citation type="submission" date="2024-02" db="EMBL/GenBank/DDBJ databases">
        <title>A draft genome for the cacao thread blight pathogen Marasmius crinis-equi.</title>
        <authorList>
            <person name="Cohen S.P."/>
            <person name="Baruah I.K."/>
            <person name="Amoako-Attah I."/>
            <person name="Bukari Y."/>
            <person name="Meinhardt L.W."/>
            <person name="Bailey B.A."/>
        </authorList>
    </citation>
    <scope>NUCLEOTIDE SEQUENCE [LARGE SCALE GENOMIC DNA]</scope>
    <source>
        <strain evidence="2 3">GH-76</strain>
    </source>
</reference>
<sequence>MFEKIREERASMRGEKEVPTHANPAIARFLDQIYNYTEPKKVVPIPKRPPIILAERIQGVGVGKSWNCARELVSAFADAMEGHQALFDHAKILHGYINRQTIGIFEESRKGVLVDWDGYGLPWPGGRIAPKLS</sequence>
<gene>
    <name evidence="2" type="ORF">V5O48_017225</name>
</gene>
<organism evidence="2 3">
    <name type="scientific">Marasmius crinis-equi</name>
    <dbReference type="NCBI Taxonomy" id="585013"/>
    <lineage>
        <taxon>Eukaryota</taxon>
        <taxon>Fungi</taxon>
        <taxon>Dikarya</taxon>
        <taxon>Basidiomycota</taxon>
        <taxon>Agaricomycotina</taxon>
        <taxon>Agaricomycetes</taxon>
        <taxon>Agaricomycetidae</taxon>
        <taxon>Agaricales</taxon>
        <taxon>Marasmiineae</taxon>
        <taxon>Marasmiaceae</taxon>
        <taxon>Marasmius</taxon>
    </lineage>
</organism>
<dbReference type="EMBL" id="JBAHYK010002569">
    <property type="protein sequence ID" value="KAL0564814.1"/>
    <property type="molecule type" value="Genomic_DNA"/>
</dbReference>